<accession>A0AB34G2D0</accession>
<dbReference type="Pfam" id="PF14420">
    <property type="entry name" value="Clr5"/>
    <property type="match status" value="1"/>
</dbReference>
<feature type="region of interest" description="Disordered" evidence="1">
    <location>
        <begin position="1"/>
        <end position="31"/>
    </location>
</feature>
<feature type="region of interest" description="Disordered" evidence="1">
    <location>
        <begin position="88"/>
        <end position="129"/>
    </location>
</feature>
<sequence length="517" mass="58183">MASRVLPVLAPRAPGSAPVAPERTLSREHTEAEWKSMKGVIEQLYINENRKLVETMAILESRHGFAATEQMYKKRLKKWDMRKRTYRKAHEGPGASTPAPSATTSASDADAGVEEVPRPGTTEPSEQQPLAIERINRAAGPNAGLELVLDGVFSWSLGKLDSHRAGADPMSRYLANPNQPHLQDSRTMYRTFELVFDLWYYGKGQLAGMAARKAFYALEFVLDEDHPDLVWHILDTVYDMVDRGHIQLLGMFLPHATALAARRRPAGHPLRRILEQLMRCDYQTERGRQQVRHMLRQAWLRNVHVLTDRIGSLTPQHLWLYEQLIWDGRTRLRKGCDLAQRREAMLTALDALQGQHESSSSSSAAAAADPDDESDAFRICALQLEYTQMDLGDRAAAERLARDLLGRTTSASGGGSRSRARFHAYARKMLARLQQDRQEWGPAEENLRWAVTKREAAHGADSNLRVIRDLWVLAAHFQRADMHDAAEQTTQDALARAARYLGADAGAGMERRWGELS</sequence>
<organism evidence="3 4">
    <name type="scientific">Purpureocillium lavendulum</name>
    <dbReference type="NCBI Taxonomy" id="1247861"/>
    <lineage>
        <taxon>Eukaryota</taxon>
        <taxon>Fungi</taxon>
        <taxon>Dikarya</taxon>
        <taxon>Ascomycota</taxon>
        <taxon>Pezizomycotina</taxon>
        <taxon>Sordariomycetes</taxon>
        <taxon>Hypocreomycetidae</taxon>
        <taxon>Hypocreales</taxon>
        <taxon>Ophiocordycipitaceae</taxon>
        <taxon>Purpureocillium</taxon>
    </lineage>
</organism>
<dbReference type="PANTHER" id="PTHR38788">
    <property type="entry name" value="CLR5 DOMAIN-CONTAINING PROTEIN"/>
    <property type="match status" value="1"/>
</dbReference>
<dbReference type="AlphaFoldDB" id="A0AB34G2D0"/>
<protein>
    <submittedName>
        <fullName evidence="3">Clr5 domain-containing protein</fullName>
    </submittedName>
</protein>
<keyword evidence="4" id="KW-1185">Reference proteome</keyword>
<feature type="domain" description="Clr5" evidence="2">
    <location>
        <begin position="31"/>
        <end position="83"/>
    </location>
</feature>
<dbReference type="InterPro" id="IPR025676">
    <property type="entry name" value="Clr5_dom"/>
</dbReference>
<name>A0AB34G2D0_9HYPO</name>
<evidence type="ECO:0000313" key="4">
    <source>
        <dbReference type="Proteomes" id="UP001163105"/>
    </source>
</evidence>
<evidence type="ECO:0000313" key="3">
    <source>
        <dbReference type="EMBL" id="KAJ6445828.1"/>
    </source>
</evidence>
<evidence type="ECO:0000259" key="2">
    <source>
        <dbReference type="Pfam" id="PF14420"/>
    </source>
</evidence>
<feature type="compositionally biased region" description="Low complexity" evidence="1">
    <location>
        <begin position="92"/>
        <end position="110"/>
    </location>
</feature>
<dbReference type="PANTHER" id="PTHR38788:SF3">
    <property type="entry name" value="CLR5 DOMAIN-CONTAINING PROTEIN"/>
    <property type="match status" value="1"/>
</dbReference>
<gene>
    <name evidence="3" type="ORF">O9K51_00591</name>
</gene>
<comment type="caution">
    <text evidence="3">The sequence shown here is derived from an EMBL/GenBank/DDBJ whole genome shotgun (WGS) entry which is preliminary data.</text>
</comment>
<dbReference type="EMBL" id="JAQHRD010000001">
    <property type="protein sequence ID" value="KAJ6445828.1"/>
    <property type="molecule type" value="Genomic_DNA"/>
</dbReference>
<evidence type="ECO:0000256" key="1">
    <source>
        <dbReference type="SAM" id="MobiDB-lite"/>
    </source>
</evidence>
<reference evidence="3" key="1">
    <citation type="submission" date="2023-01" db="EMBL/GenBank/DDBJ databases">
        <title>The growth and conidiation of Purpureocillium lavendulum are regulated by nitrogen source and histone H3K14 acetylation.</title>
        <authorList>
            <person name="Tang P."/>
            <person name="Han J."/>
            <person name="Zhang C."/>
            <person name="Tang P."/>
            <person name="Qi F."/>
            <person name="Zhang K."/>
            <person name="Liang L."/>
        </authorList>
    </citation>
    <scope>NUCLEOTIDE SEQUENCE</scope>
    <source>
        <strain evidence="3">YMF1.00683</strain>
    </source>
</reference>
<dbReference type="Proteomes" id="UP001163105">
    <property type="component" value="Unassembled WGS sequence"/>
</dbReference>
<proteinExistence type="predicted"/>